<evidence type="ECO:0000259" key="9">
    <source>
        <dbReference type="Pfam" id="PF00361"/>
    </source>
</evidence>
<evidence type="ECO:0000256" key="8">
    <source>
        <dbReference type="SAM" id="Phobius"/>
    </source>
</evidence>
<name>A0A1X7DA09_9MICC</name>
<evidence type="ECO:0000256" key="4">
    <source>
        <dbReference type="ARBA" id="ARBA00022989"/>
    </source>
</evidence>
<accession>A0A1X7DA09</accession>
<evidence type="ECO:0000256" key="5">
    <source>
        <dbReference type="ARBA" id="ARBA00023002"/>
    </source>
</evidence>
<keyword evidence="3 7" id="KW-0812">Transmembrane</keyword>
<dbReference type="RefSeq" id="WP_085107015.1">
    <property type="nucleotide sequence ID" value="NZ_FXAC01000010.1"/>
</dbReference>
<evidence type="ECO:0000256" key="7">
    <source>
        <dbReference type="RuleBase" id="RU000320"/>
    </source>
</evidence>
<dbReference type="EMBL" id="FXAC01000010">
    <property type="protein sequence ID" value="SMF11542.1"/>
    <property type="molecule type" value="Genomic_DNA"/>
</dbReference>
<protein>
    <submittedName>
        <fullName evidence="10">Proton-conducting membrane transporter</fullName>
    </submittedName>
</protein>
<dbReference type="AlphaFoldDB" id="A0A1X7DA09"/>
<comment type="subcellular location">
    <subcellularLocation>
        <location evidence="1">Cell membrane</location>
        <topology evidence="1">Multi-pass membrane protein</topology>
    </subcellularLocation>
    <subcellularLocation>
        <location evidence="7">Membrane</location>
        <topology evidence="7">Multi-pass membrane protein</topology>
    </subcellularLocation>
</comment>
<organism evidence="10 11">
    <name type="scientific">Kocuria marina subsp. indica</name>
    <dbReference type="NCBI Taxonomy" id="1049583"/>
    <lineage>
        <taxon>Bacteria</taxon>
        <taxon>Bacillati</taxon>
        <taxon>Actinomycetota</taxon>
        <taxon>Actinomycetes</taxon>
        <taxon>Micrococcales</taxon>
        <taxon>Micrococcaceae</taxon>
        <taxon>Kocuria</taxon>
    </lineage>
</organism>
<dbReference type="Proteomes" id="UP000192929">
    <property type="component" value="Unassembled WGS sequence"/>
</dbReference>
<dbReference type="GO" id="GO:0016491">
    <property type="term" value="F:oxidoreductase activity"/>
    <property type="evidence" value="ECO:0007669"/>
    <property type="project" value="UniProtKB-KW"/>
</dbReference>
<proteinExistence type="predicted"/>
<evidence type="ECO:0000256" key="3">
    <source>
        <dbReference type="ARBA" id="ARBA00022692"/>
    </source>
</evidence>
<reference evidence="11" key="1">
    <citation type="submission" date="2017-04" db="EMBL/GenBank/DDBJ databases">
        <authorList>
            <person name="Varghese N."/>
            <person name="Submissions S."/>
        </authorList>
    </citation>
    <scope>NUCLEOTIDE SEQUENCE [LARGE SCALE GENOMIC DNA]</scope>
    <source>
        <strain evidence="11">NIO-1021</strain>
    </source>
</reference>
<evidence type="ECO:0000313" key="10">
    <source>
        <dbReference type="EMBL" id="SMF11542.1"/>
    </source>
</evidence>
<gene>
    <name evidence="10" type="ORF">SAMN06296028_11014</name>
</gene>
<feature type="domain" description="NADH:quinone oxidoreductase/Mrp antiporter transmembrane" evidence="9">
    <location>
        <begin position="2"/>
        <end position="86"/>
    </location>
</feature>
<sequence>MVLLFIGFRGKAGLVPLYVWLPLAHPAAPPAASAVLSGAMVKAGLVGWLRLLPLGQHERGLEVLGWVLLALALIGAFLAVVVGVPQETPRWCSRTPRSPSWASSPR</sequence>
<feature type="transmembrane region" description="Helical" evidence="8">
    <location>
        <begin position="63"/>
        <end position="84"/>
    </location>
</feature>
<dbReference type="PANTHER" id="PTHR42682">
    <property type="entry name" value="HYDROGENASE-4 COMPONENT F"/>
    <property type="match status" value="1"/>
</dbReference>
<keyword evidence="5" id="KW-0560">Oxidoreductase</keyword>
<keyword evidence="11" id="KW-1185">Reference proteome</keyword>
<evidence type="ECO:0000256" key="6">
    <source>
        <dbReference type="ARBA" id="ARBA00023136"/>
    </source>
</evidence>
<dbReference type="GO" id="GO:0005886">
    <property type="term" value="C:plasma membrane"/>
    <property type="evidence" value="ECO:0007669"/>
    <property type="project" value="UniProtKB-SubCell"/>
</dbReference>
<dbReference type="InterPro" id="IPR001750">
    <property type="entry name" value="ND/Mrp_TM"/>
</dbReference>
<keyword evidence="6 8" id="KW-0472">Membrane</keyword>
<dbReference type="InterPro" id="IPR052175">
    <property type="entry name" value="ComplexI-like_HydComp"/>
</dbReference>
<evidence type="ECO:0000256" key="1">
    <source>
        <dbReference type="ARBA" id="ARBA00004651"/>
    </source>
</evidence>
<evidence type="ECO:0000313" key="11">
    <source>
        <dbReference type="Proteomes" id="UP000192929"/>
    </source>
</evidence>
<dbReference type="Pfam" id="PF00361">
    <property type="entry name" value="Proton_antipo_M"/>
    <property type="match status" value="1"/>
</dbReference>
<keyword evidence="4 8" id="KW-1133">Transmembrane helix</keyword>
<evidence type="ECO:0000256" key="2">
    <source>
        <dbReference type="ARBA" id="ARBA00022475"/>
    </source>
</evidence>
<dbReference type="PANTHER" id="PTHR42682:SF4">
    <property type="entry name" value="NADH-UBIQUINONE_PLASTOQUINONE"/>
    <property type="match status" value="1"/>
</dbReference>
<keyword evidence="2" id="KW-1003">Cell membrane</keyword>